<dbReference type="HOGENOM" id="CLU_172161_0_0_1"/>
<dbReference type="Gramene" id="EOY32000">
    <property type="protein sequence ID" value="EOY32000"/>
    <property type="gene ID" value="TCM_039403"/>
</dbReference>
<organism evidence="2 3">
    <name type="scientific">Theobroma cacao</name>
    <name type="common">Cacao</name>
    <name type="synonym">Cocoa</name>
    <dbReference type="NCBI Taxonomy" id="3641"/>
    <lineage>
        <taxon>Eukaryota</taxon>
        <taxon>Viridiplantae</taxon>
        <taxon>Streptophyta</taxon>
        <taxon>Embryophyta</taxon>
        <taxon>Tracheophyta</taxon>
        <taxon>Spermatophyta</taxon>
        <taxon>Magnoliopsida</taxon>
        <taxon>eudicotyledons</taxon>
        <taxon>Gunneridae</taxon>
        <taxon>Pentapetalae</taxon>
        <taxon>rosids</taxon>
        <taxon>malvids</taxon>
        <taxon>Malvales</taxon>
        <taxon>Malvaceae</taxon>
        <taxon>Byttnerioideae</taxon>
        <taxon>Theobroma</taxon>
    </lineage>
</organism>
<evidence type="ECO:0000313" key="3">
    <source>
        <dbReference type="Proteomes" id="UP000026915"/>
    </source>
</evidence>
<feature type="region of interest" description="Disordered" evidence="1">
    <location>
        <begin position="89"/>
        <end position="119"/>
    </location>
</feature>
<protein>
    <submittedName>
        <fullName evidence="2">Uncharacterized protein</fullName>
    </submittedName>
</protein>
<dbReference type="AlphaFoldDB" id="A0A061GQ64"/>
<sequence length="119" mass="13780">MMFHSKESLESSESLESEDIFDIQEVIRNFLWQRSEERFKEKVKEAIAKGDIHPRKISAIRHFPSSCGIGVVPLSKEEYLRIQQAWIKGKMKKSQEVEEDSEEDSSMCSDQGNDDPKDT</sequence>
<evidence type="ECO:0000313" key="2">
    <source>
        <dbReference type="EMBL" id="EOY32000.1"/>
    </source>
</evidence>
<keyword evidence="3" id="KW-1185">Reference proteome</keyword>
<dbReference type="InParanoid" id="A0A061GQ64"/>
<accession>A0A061GQ64</accession>
<evidence type="ECO:0000256" key="1">
    <source>
        <dbReference type="SAM" id="MobiDB-lite"/>
    </source>
</evidence>
<dbReference type="Proteomes" id="UP000026915">
    <property type="component" value="Chromosome 9"/>
</dbReference>
<gene>
    <name evidence="2" type="ORF">TCM_039403</name>
</gene>
<proteinExistence type="predicted"/>
<reference evidence="2 3" key="1">
    <citation type="journal article" date="2013" name="Genome Biol.">
        <title>The genome sequence of the most widely cultivated cacao type and its use to identify candidate genes regulating pod color.</title>
        <authorList>
            <person name="Motamayor J.C."/>
            <person name="Mockaitis K."/>
            <person name="Schmutz J."/>
            <person name="Haiminen N."/>
            <person name="Iii D.L."/>
            <person name="Cornejo O."/>
            <person name="Findley S.D."/>
            <person name="Zheng P."/>
            <person name="Utro F."/>
            <person name="Royaert S."/>
            <person name="Saski C."/>
            <person name="Jenkins J."/>
            <person name="Podicheti R."/>
            <person name="Zhao M."/>
            <person name="Scheffler B.E."/>
            <person name="Stack J.C."/>
            <person name="Feltus F.A."/>
            <person name="Mustiga G.M."/>
            <person name="Amores F."/>
            <person name="Phillips W."/>
            <person name="Marelli J.P."/>
            <person name="May G.D."/>
            <person name="Shapiro H."/>
            <person name="Ma J."/>
            <person name="Bustamante C.D."/>
            <person name="Schnell R.J."/>
            <person name="Main D."/>
            <person name="Gilbert D."/>
            <person name="Parida L."/>
            <person name="Kuhn D.N."/>
        </authorList>
    </citation>
    <scope>NUCLEOTIDE SEQUENCE [LARGE SCALE GENOMIC DNA]</scope>
    <source>
        <strain evidence="3">cv. Matina 1-6</strain>
    </source>
</reference>
<name>A0A061GQ64_THECC</name>
<dbReference type="EMBL" id="CM001887">
    <property type="protein sequence ID" value="EOY32000.1"/>
    <property type="molecule type" value="Genomic_DNA"/>
</dbReference>